<feature type="region of interest" description="Disordered" evidence="1">
    <location>
        <begin position="633"/>
        <end position="711"/>
    </location>
</feature>
<dbReference type="EMBL" id="RRYP01005147">
    <property type="protein sequence ID" value="TNV82291.1"/>
    <property type="molecule type" value="Genomic_DNA"/>
</dbReference>
<reference evidence="2" key="1">
    <citation type="submission" date="2019-06" db="EMBL/GenBank/DDBJ databases">
        <authorList>
            <person name="Zheng W."/>
        </authorList>
    </citation>
    <scope>NUCLEOTIDE SEQUENCE</scope>
    <source>
        <strain evidence="2">QDHG01</strain>
    </source>
</reference>
<evidence type="ECO:0000256" key="1">
    <source>
        <dbReference type="SAM" id="MobiDB-lite"/>
    </source>
</evidence>
<dbReference type="OrthoDB" id="448989at2759"/>
<protein>
    <submittedName>
        <fullName evidence="2">Uncharacterized protein</fullName>
    </submittedName>
</protein>
<gene>
    <name evidence="2" type="ORF">FGO68_gene14039</name>
</gene>
<feature type="compositionally biased region" description="Low complexity" evidence="1">
    <location>
        <begin position="652"/>
        <end position="662"/>
    </location>
</feature>
<name>A0A8J8NV19_HALGN</name>
<feature type="compositionally biased region" description="Basic and acidic residues" evidence="1">
    <location>
        <begin position="514"/>
        <end position="526"/>
    </location>
</feature>
<keyword evidence="3" id="KW-1185">Reference proteome</keyword>
<feature type="region of interest" description="Disordered" evidence="1">
    <location>
        <begin position="493"/>
        <end position="540"/>
    </location>
</feature>
<comment type="caution">
    <text evidence="2">The sequence shown here is derived from an EMBL/GenBank/DDBJ whole genome shotgun (WGS) entry which is preliminary data.</text>
</comment>
<evidence type="ECO:0000313" key="2">
    <source>
        <dbReference type="EMBL" id="TNV82291.1"/>
    </source>
</evidence>
<evidence type="ECO:0000313" key="3">
    <source>
        <dbReference type="Proteomes" id="UP000785679"/>
    </source>
</evidence>
<dbReference type="Proteomes" id="UP000785679">
    <property type="component" value="Unassembled WGS sequence"/>
</dbReference>
<feature type="compositionally biased region" description="Basic and acidic residues" evidence="1">
    <location>
        <begin position="493"/>
        <end position="508"/>
    </location>
</feature>
<feature type="compositionally biased region" description="Polar residues" evidence="1">
    <location>
        <begin position="675"/>
        <end position="699"/>
    </location>
</feature>
<proteinExistence type="predicted"/>
<accession>A0A8J8NV19</accession>
<feature type="region of interest" description="Disordered" evidence="1">
    <location>
        <begin position="400"/>
        <end position="429"/>
    </location>
</feature>
<feature type="compositionally biased region" description="Low complexity" evidence="1">
    <location>
        <begin position="527"/>
        <end position="540"/>
    </location>
</feature>
<dbReference type="AlphaFoldDB" id="A0A8J8NV19"/>
<organism evidence="2 3">
    <name type="scientific">Halteria grandinella</name>
    <dbReference type="NCBI Taxonomy" id="5974"/>
    <lineage>
        <taxon>Eukaryota</taxon>
        <taxon>Sar</taxon>
        <taxon>Alveolata</taxon>
        <taxon>Ciliophora</taxon>
        <taxon>Intramacronucleata</taxon>
        <taxon>Spirotrichea</taxon>
        <taxon>Stichotrichia</taxon>
        <taxon>Sporadotrichida</taxon>
        <taxon>Halteriidae</taxon>
        <taxon>Halteria</taxon>
    </lineage>
</organism>
<sequence>MSSPSKALQMSQSLKDIKQLFFDPTRHQPPRVDIHGYNLLPKHLKPQHPFMTKAPISQTSNNPYQTTTPAKNDFQNILGVLGGKGQNIPAWWTERSRTIDGQGVNTRSQILEERKKDKKPKEVDEERMRKILMKIQAKREARFNGYTQILSIPGNPSPKDQWYRKSLERSPLQQSPRGLELTQSTIQEEDSLLNKTQDLTQTLIDSSTVQNDETVPRYHSVKQIRAQEHRDARIKAGLLPEGTIHKSPHIVGPSLKYIEKPLIATKSHLNLNRDEIRHQDALDLEGKVGVHKLGDHRLKQREDARLRFVTQRSDDQNKTSSVIKQQRQGELLSELKAKYDKDFQGFSGYKPKFSDLTQSKQWWKFQNSYQELPTFQSQVELQEMTRHLAKPDLLKVSNFLPHKSSPQDPFKGEPNFEGKGPKDVPDKPTNTSFWKMSKKRSIPLDAEGGNQFLPQYQFQQSFAAQAHKFIFKPNQRLLDRTFQIAVSENKFKEQRVKNDEEWHSKQVKVEQQQETEKSNRKNEQQGKAESQQQQSRRSIIKSRQIQNKLEQHSISQQNLNTLIQNATSETSFSRANASLIDNGDTKDNLLQLSLMANTIQFVGKDGSVKQSTGLAIGAKRREQQLHTLMKRVASGSPDAAAPQQQENPYEPSSFGISHGSSSTRLNSEQEKSLRHTQSYMMGKTIQNSNSHSSFRNTAQRGIFSGAGMLSR</sequence>
<feature type="compositionally biased region" description="Basic and acidic residues" evidence="1">
    <location>
        <begin position="410"/>
        <end position="426"/>
    </location>
</feature>